<reference evidence="2" key="2">
    <citation type="submission" date="2023-03" db="EMBL/GenBank/DDBJ databases">
        <authorList>
            <person name="Zajac M."/>
            <person name="Kwit R."/>
            <person name="Wasyl D."/>
        </authorList>
    </citation>
    <scope>NUCLEOTIDE SEQUENCE</scope>
    <source>
        <strain evidence="2">691B_2</strain>
    </source>
</reference>
<proteinExistence type="predicted"/>
<accession>A0AAW7KN28</accession>
<evidence type="ECO:0000259" key="1">
    <source>
        <dbReference type="Pfam" id="PF12645"/>
    </source>
</evidence>
<feature type="domain" description="Helix-turn-helix conjugative transposon-like" evidence="1">
    <location>
        <begin position="12"/>
        <end position="75"/>
    </location>
</feature>
<sequence length="78" mass="9200">MKNNQRPKLSVSVILSAQQGDVISMTEVLNHYKDYINHLSLQNVYEQGKDTRIQVDEYMKRRLETKLMEAVLKYKVLD</sequence>
<dbReference type="AlphaFoldDB" id="A0AAW7KN28"/>
<name>A0AAW7KN28_ENTFL</name>
<reference evidence="2" key="1">
    <citation type="journal article" date="2023" name="Pathogens">
        <title>Prevalence of Enterococcus spp. and the Whole-Genome Characteristics of Enterococcus faecium and Enterococcus faecalis Strains Isolated from Free-Living Birds in Poland.</title>
        <authorList>
            <person name="Kwit R."/>
            <person name="Zajac M."/>
            <person name="Smialowska-Weglinska A."/>
            <person name="Skarzynska M."/>
            <person name="Bomba A."/>
            <person name="Lalak A."/>
            <person name="Skrzypiec E."/>
            <person name="Wojdat D."/>
            <person name="Koza W."/>
            <person name="Mikos-Wojewoda E."/>
            <person name="Pasim P."/>
            <person name="Skora M."/>
            <person name="Polak M."/>
            <person name="Wiacek J."/>
            <person name="Wasyl D."/>
        </authorList>
    </citation>
    <scope>NUCLEOTIDE SEQUENCE</scope>
    <source>
        <strain evidence="2">691B_2</strain>
    </source>
</reference>
<dbReference type="Pfam" id="PF12645">
    <property type="entry name" value="HTH_16"/>
    <property type="match status" value="1"/>
</dbReference>
<dbReference type="RefSeq" id="WP_010715297.1">
    <property type="nucleotide sequence ID" value="NZ_CAXOHA010000002.1"/>
</dbReference>
<dbReference type="EMBL" id="JAREWH010000028">
    <property type="protein sequence ID" value="MDN3193707.1"/>
    <property type="molecule type" value="Genomic_DNA"/>
</dbReference>
<dbReference type="InterPro" id="IPR024760">
    <property type="entry name" value="HTH_dom_conjug_TS-like"/>
</dbReference>
<evidence type="ECO:0000313" key="2">
    <source>
        <dbReference type="EMBL" id="MDN3193707.1"/>
    </source>
</evidence>
<gene>
    <name evidence="2" type="ORF">P0E79_14640</name>
</gene>
<evidence type="ECO:0000313" key="3">
    <source>
        <dbReference type="Proteomes" id="UP001173174"/>
    </source>
</evidence>
<dbReference type="Proteomes" id="UP001173174">
    <property type="component" value="Unassembled WGS sequence"/>
</dbReference>
<comment type="caution">
    <text evidence="2">The sequence shown here is derived from an EMBL/GenBank/DDBJ whole genome shotgun (WGS) entry which is preliminary data.</text>
</comment>
<protein>
    <submittedName>
        <fullName evidence="2">Helix-turn-helix domain-containing protein</fullName>
    </submittedName>
</protein>
<organism evidence="2 3">
    <name type="scientific">Enterococcus faecalis</name>
    <name type="common">Streptococcus faecalis</name>
    <dbReference type="NCBI Taxonomy" id="1351"/>
    <lineage>
        <taxon>Bacteria</taxon>
        <taxon>Bacillati</taxon>
        <taxon>Bacillota</taxon>
        <taxon>Bacilli</taxon>
        <taxon>Lactobacillales</taxon>
        <taxon>Enterococcaceae</taxon>
        <taxon>Enterococcus</taxon>
    </lineage>
</organism>